<dbReference type="Proteomes" id="UP000717995">
    <property type="component" value="Unassembled WGS sequence"/>
</dbReference>
<dbReference type="InterPro" id="IPR009061">
    <property type="entry name" value="DNA-bd_dom_put_sf"/>
</dbReference>
<evidence type="ECO:0000313" key="1">
    <source>
        <dbReference type="EMBL" id="MBM7059332.1"/>
    </source>
</evidence>
<keyword evidence="2" id="KW-1185">Reference proteome</keyword>
<comment type="caution">
    <text evidence="1">The sequence shown here is derived from an EMBL/GenBank/DDBJ whole genome shotgun (WGS) entry which is preliminary data.</text>
</comment>
<dbReference type="PANTHER" id="PTHR36154:SF1">
    <property type="entry name" value="DNA-BINDING TRANSCRIPTIONAL ACTIVATOR ALPA"/>
    <property type="match status" value="1"/>
</dbReference>
<dbReference type="SUPFAM" id="SSF46955">
    <property type="entry name" value="Putative DNA-binding domain"/>
    <property type="match status" value="1"/>
</dbReference>
<evidence type="ECO:0000313" key="2">
    <source>
        <dbReference type="Proteomes" id="UP000717995"/>
    </source>
</evidence>
<dbReference type="InterPro" id="IPR010260">
    <property type="entry name" value="AlpA"/>
</dbReference>
<organism evidence="1 2">
    <name type="scientific">Zestomonas insulae</name>
    <dbReference type="NCBI Taxonomy" id="2809017"/>
    <lineage>
        <taxon>Bacteria</taxon>
        <taxon>Pseudomonadati</taxon>
        <taxon>Pseudomonadota</taxon>
        <taxon>Gammaproteobacteria</taxon>
        <taxon>Pseudomonadales</taxon>
        <taxon>Pseudomonadaceae</taxon>
        <taxon>Zestomonas</taxon>
    </lineage>
</organism>
<dbReference type="InterPro" id="IPR052931">
    <property type="entry name" value="Prophage_regulatory_activator"/>
</dbReference>
<dbReference type="Pfam" id="PF05930">
    <property type="entry name" value="Phage_AlpA"/>
    <property type="match status" value="1"/>
</dbReference>
<sequence length="76" mass="8573">MTDVSRRIMRLKEVMHVCGLGRSSIYNYIAAGKFPKSRPLGGGIVGWDSIEVGRWVDAILDGRDWKPLEPKSDQQK</sequence>
<dbReference type="Gene3D" id="1.10.238.160">
    <property type="match status" value="1"/>
</dbReference>
<dbReference type="PANTHER" id="PTHR36154">
    <property type="entry name" value="DNA-BINDING TRANSCRIPTIONAL ACTIVATOR ALPA"/>
    <property type="match status" value="1"/>
</dbReference>
<gene>
    <name evidence="1" type="ORF">JQX08_01295</name>
</gene>
<name>A0ABS2IBP7_9GAMM</name>
<protein>
    <submittedName>
        <fullName evidence="1">AlpA family phage regulatory protein</fullName>
    </submittedName>
</protein>
<dbReference type="EMBL" id="JAFEUP010000001">
    <property type="protein sequence ID" value="MBM7059332.1"/>
    <property type="molecule type" value="Genomic_DNA"/>
</dbReference>
<accession>A0ABS2IBP7</accession>
<proteinExistence type="predicted"/>
<reference evidence="1 2" key="1">
    <citation type="submission" date="2021-02" db="EMBL/GenBank/DDBJ databases">
        <authorList>
            <person name="Lee D.-H."/>
        </authorList>
    </citation>
    <scope>NUCLEOTIDE SEQUENCE [LARGE SCALE GENOMIC DNA]</scope>
    <source>
        <strain evidence="1 2">UL073</strain>
    </source>
</reference>